<keyword evidence="5" id="KW-1185">Reference proteome</keyword>
<evidence type="ECO:0000256" key="3">
    <source>
        <dbReference type="SAM" id="Phobius"/>
    </source>
</evidence>
<feature type="transmembrane region" description="Helical" evidence="3">
    <location>
        <begin position="99"/>
        <end position="120"/>
    </location>
</feature>
<accession>E0UI90</accession>
<evidence type="ECO:0000313" key="5">
    <source>
        <dbReference type="Proteomes" id="UP000008206"/>
    </source>
</evidence>
<dbReference type="KEGG" id="cyj:Cyan7822_4967"/>
<name>E0UI90_GLOV7</name>
<dbReference type="HOGENOM" id="CLU_803444_0_0_3"/>
<keyword evidence="1" id="KW-0175">Coiled coil</keyword>
<feature type="compositionally biased region" description="Basic and acidic residues" evidence="2">
    <location>
        <begin position="257"/>
        <end position="289"/>
    </location>
</feature>
<dbReference type="Proteomes" id="UP000008206">
    <property type="component" value="Chromosome"/>
</dbReference>
<keyword evidence="3" id="KW-0472">Membrane</keyword>
<evidence type="ECO:0000313" key="4">
    <source>
        <dbReference type="EMBL" id="ADN16858.1"/>
    </source>
</evidence>
<reference evidence="5" key="1">
    <citation type="journal article" date="2011" name="MBio">
        <title>Novel metabolic attributes of the genus Cyanothece, comprising a group of unicellular nitrogen-fixing Cyanobacteria.</title>
        <authorList>
            <person name="Bandyopadhyay A."/>
            <person name="Elvitigala T."/>
            <person name="Welsh E."/>
            <person name="Stockel J."/>
            <person name="Liberton M."/>
            <person name="Min H."/>
            <person name="Sherman L.A."/>
            <person name="Pakrasi H.B."/>
        </authorList>
    </citation>
    <scope>NUCLEOTIDE SEQUENCE [LARGE SCALE GENOMIC DNA]</scope>
    <source>
        <strain evidence="5">PCC 7822</strain>
    </source>
</reference>
<feature type="compositionally biased region" description="Polar residues" evidence="2">
    <location>
        <begin position="292"/>
        <end position="301"/>
    </location>
</feature>
<gene>
    <name evidence="4" type="ordered locus">Cyan7822_4967</name>
</gene>
<feature type="coiled-coil region" evidence="1">
    <location>
        <begin position="26"/>
        <end position="84"/>
    </location>
</feature>
<evidence type="ECO:0000256" key="1">
    <source>
        <dbReference type="SAM" id="Coils"/>
    </source>
</evidence>
<dbReference type="AlphaFoldDB" id="E0UI90"/>
<proteinExistence type="predicted"/>
<dbReference type="RefSeq" id="WP_013324896.1">
    <property type="nucleotide sequence ID" value="NC_014501.1"/>
</dbReference>
<organism evidence="4 5">
    <name type="scientific">Gloeothece verrucosa (strain PCC 7822)</name>
    <name type="common">Cyanothece sp. (strain PCC 7822)</name>
    <dbReference type="NCBI Taxonomy" id="497965"/>
    <lineage>
        <taxon>Bacteria</taxon>
        <taxon>Bacillati</taxon>
        <taxon>Cyanobacteriota</taxon>
        <taxon>Cyanophyceae</taxon>
        <taxon>Oscillatoriophycideae</taxon>
        <taxon>Chroococcales</taxon>
        <taxon>Aphanothecaceae</taxon>
        <taxon>Gloeothece</taxon>
        <taxon>Gloeothece verrucosa</taxon>
    </lineage>
</organism>
<dbReference type="EMBL" id="CP002198">
    <property type="protein sequence ID" value="ADN16858.1"/>
    <property type="molecule type" value="Genomic_DNA"/>
</dbReference>
<keyword evidence="3" id="KW-1133">Transmembrane helix</keyword>
<dbReference type="OrthoDB" id="8690161at2"/>
<protein>
    <submittedName>
        <fullName evidence="4">Uncharacterized protein</fullName>
    </submittedName>
</protein>
<feature type="compositionally biased region" description="Low complexity" evidence="2">
    <location>
        <begin position="302"/>
        <end position="316"/>
    </location>
</feature>
<feature type="transmembrane region" description="Helical" evidence="3">
    <location>
        <begin position="132"/>
        <end position="150"/>
    </location>
</feature>
<evidence type="ECO:0000256" key="2">
    <source>
        <dbReference type="SAM" id="MobiDB-lite"/>
    </source>
</evidence>
<sequence>MDYKDNEKDEKLLGSVVGGILGFFGIQSEEQKKAELIQKGAELEKLQTSITILNRTIQQLKNQEKELDEKRKLMQTEREEKQRQAYLKANRKRIIISKLIKYLILFSLGSIIPITTLLLFKLIIFNNINSKFYIVLLIFLVFLIILSCWLPKEKNVYVAPNKEENEIIQEYKKIMSLLSTKEQEIIILQENFLEEQEVFLEKLEQINPIIADILINEALQIILKNIFDEDNLSSINLKYLQGKRLFLKQKRLDKEQEARRLKREQEARRKKEEEARKEKLQKEQDEKLKIQNKYQNKLTHNSYQSSQNYSNSSWSWGNDNKEIHVKGHYKKNGTYVKPHTRKKHK</sequence>
<feature type="region of interest" description="Disordered" evidence="2">
    <location>
        <begin position="257"/>
        <end position="345"/>
    </location>
</feature>
<keyword evidence="3" id="KW-0812">Transmembrane</keyword>